<evidence type="ECO:0000313" key="3">
    <source>
        <dbReference type="Proteomes" id="UP001348641"/>
    </source>
</evidence>
<reference evidence="2 4" key="2">
    <citation type="submission" date="2024-06" db="EMBL/GenBank/DDBJ databases">
        <authorList>
            <person name="Bataeva Y.V."/>
            <person name="Grigorian L.N."/>
            <person name="Solomentsev V.I."/>
        </authorList>
    </citation>
    <scope>NUCLEOTIDE SEQUENCE [LARGE SCALE GENOMIC DNA]</scope>
    <source>
        <strain evidence="2">SCPM-O-B-12605</strain>
        <strain evidence="4">SCPM-O-B-12605 (RCAM04882)</strain>
    </source>
</reference>
<evidence type="ECO:0000313" key="1">
    <source>
        <dbReference type="EMBL" id="MEE2054684.1"/>
    </source>
</evidence>
<sequence>MTTLCPHCGWPDDQPFLVVSRHATGLGLTVWVRCACGSVQVREVGPAGARIVSRGRPALGPPSGQNCPG</sequence>
<comment type="caution">
    <text evidence="1">The sequence shown here is derived from an EMBL/GenBank/DDBJ whole genome shotgun (WGS) entry which is preliminary data.</text>
</comment>
<organism evidence="1 3">
    <name type="scientific">Nocardiopsis tropica</name>
    <dbReference type="NCBI Taxonomy" id="109330"/>
    <lineage>
        <taxon>Bacteria</taxon>
        <taxon>Bacillati</taxon>
        <taxon>Actinomycetota</taxon>
        <taxon>Actinomycetes</taxon>
        <taxon>Streptosporangiales</taxon>
        <taxon>Nocardiopsidaceae</taxon>
        <taxon>Nocardiopsis</taxon>
    </lineage>
</organism>
<dbReference type="EMBL" id="JAUUCC010000124">
    <property type="protein sequence ID" value="MEE2054684.1"/>
    <property type="molecule type" value="Genomic_DNA"/>
</dbReference>
<dbReference type="Proteomes" id="UP001432401">
    <property type="component" value="Unassembled WGS sequence"/>
</dbReference>
<evidence type="ECO:0000313" key="4">
    <source>
        <dbReference type="Proteomes" id="UP001432401"/>
    </source>
</evidence>
<reference evidence="1 3" key="1">
    <citation type="submission" date="2023-07" db="EMBL/GenBank/DDBJ databases">
        <authorList>
            <person name="Girao M."/>
            <person name="Carvalho M.F."/>
        </authorList>
    </citation>
    <scope>NUCLEOTIDE SEQUENCE [LARGE SCALE GENOMIC DNA]</scope>
    <source>
        <strain evidence="1 3">66/93</strain>
    </source>
</reference>
<accession>A0ABU7KZI1</accession>
<gene>
    <name evidence="2" type="ORF">ABUK86_03415</name>
    <name evidence="1" type="ORF">Q8A49_29720</name>
</gene>
<protein>
    <submittedName>
        <fullName evidence="1">Uncharacterized protein</fullName>
    </submittedName>
</protein>
<dbReference type="RefSeq" id="WP_267950052.1">
    <property type="nucleotide sequence ID" value="NZ_BAAAJA010000008.1"/>
</dbReference>
<dbReference type="EMBL" id="JBEQNB010000002">
    <property type="protein sequence ID" value="MES0832806.1"/>
    <property type="molecule type" value="Genomic_DNA"/>
</dbReference>
<name>A0ABU7KZI1_9ACTN</name>
<keyword evidence="4" id="KW-1185">Reference proteome</keyword>
<proteinExistence type="predicted"/>
<dbReference type="Proteomes" id="UP001348641">
    <property type="component" value="Unassembled WGS sequence"/>
</dbReference>
<evidence type="ECO:0000313" key="2">
    <source>
        <dbReference type="EMBL" id="MES0832806.1"/>
    </source>
</evidence>